<gene>
    <name evidence="1" type="ORF">ACFQ2K_36895</name>
</gene>
<name>A0ABW2X6F0_9ACTN</name>
<dbReference type="Proteomes" id="UP001596915">
    <property type="component" value="Unassembled WGS sequence"/>
</dbReference>
<comment type="caution">
    <text evidence="1">The sequence shown here is derived from an EMBL/GenBank/DDBJ whole genome shotgun (WGS) entry which is preliminary data.</text>
</comment>
<accession>A0ABW2X6F0</accession>
<protein>
    <submittedName>
        <fullName evidence="1">Uncharacterized protein</fullName>
    </submittedName>
</protein>
<dbReference type="EMBL" id="JBHTGL010000008">
    <property type="protein sequence ID" value="MFD0627413.1"/>
    <property type="molecule type" value="Genomic_DNA"/>
</dbReference>
<evidence type="ECO:0000313" key="2">
    <source>
        <dbReference type="Proteomes" id="UP001596915"/>
    </source>
</evidence>
<organism evidence="1 2">
    <name type="scientific">Streptomyces sanglieri</name>
    <dbReference type="NCBI Taxonomy" id="193460"/>
    <lineage>
        <taxon>Bacteria</taxon>
        <taxon>Bacillati</taxon>
        <taxon>Actinomycetota</taxon>
        <taxon>Actinomycetes</taxon>
        <taxon>Kitasatosporales</taxon>
        <taxon>Streptomycetaceae</taxon>
        <taxon>Streptomyces</taxon>
    </lineage>
</organism>
<evidence type="ECO:0000313" key="1">
    <source>
        <dbReference type="EMBL" id="MFD0627413.1"/>
    </source>
</evidence>
<proteinExistence type="predicted"/>
<reference evidence="2" key="1">
    <citation type="journal article" date="2019" name="Int. J. Syst. Evol. Microbiol.">
        <title>The Global Catalogue of Microorganisms (GCM) 10K type strain sequencing project: providing services to taxonomists for standard genome sequencing and annotation.</title>
        <authorList>
            <consortium name="The Broad Institute Genomics Platform"/>
            <consortium name="The Broad Institute Genome Sequencing Center for Infectious Disease"/>
            <person name="Wu L."/>
            <person name="Ma J."/>
        </authorList>
    </citation>
    <scope>NUCLEOTIDE SEQUENCE [LARGE SCALE GENOMIC DNA]</scope>
    <source>
        <strain evidence="2">JCM 12607</strain>
    </source>
</reference>
<sequence>MAADWDEAANEVDECVHEYRRSPDGAWEMYGRNSNLNRFAQLSGVTDTRALYRAGNAHPEGTEWPDGDRLFRIGRLRRSHSVPDSDWGAVWSIMRTLSNLHGAEGVRLVVWFEG</sequence>
<keyword evidence="2" id="KW-1185">Reference proteome</keyword>